<evidence type="ECO:0000259" key="1">
    <source>
        <dbReference type="Pfam" id="PF07045"/>
    </source>
</evidence>
<dbReference type="Pfam" id="PF07045">
    <property type="entry name" value="DUF1330"/>
    <property type="match status" value="1"/>
</dbReference>
<evidence type="ECO:0000313" key="3">
    <source>
        <dbReference type="Proteomes" id="UP000187526"/>
    </source>
</evidence>
<dbReference type="InterPro" id="IPR010753">
    <property type="entry name" value="DUF1330"/>
</dbReference>
<reference evidence="2 3" key="1">
    <citation type="submission" date="2016-10" db="EMBL/GenBank/DDBJ databases">
        <title>Alkaliphiles isolated from bioreactors.</title>
        <authorList>
            <person name="Salah Z."/>
            <person name="Rout S.P."/>
            <person name="Humphreys P.N."/>
        </authorList>
    </citation>
    <scope>NUCLEOTIDE SEQUENCE [LARGE SCALE GENOMIC DNA]</scope>
    <source>
        <strain evidence="2 3">ZS02</strain>
    </source>
</reference>
<comment type="caution">
    <text evidence="2">The sequence shown here is derived from an EMBL/GenBank/DDBJ whole genome shotgun (WGS) entry which is preliminary data.</text>
</comment>
<keyword evidence="3" id="KW-1185">Reference proteome</keyword>
<dbReference type="Gene3D" id="3.30.70.100">
    <property type="match status" value="1"/>
</dbReference>
<evidence type="ECO:0000313" key="2">
    <source>
        <dbReference type="EMBL" id="OMG54690.1"/>
    </source>
</evidence>
<protein>
    <recommendedName>
        <fullName evidence="1">DUF1330 domain-containing protein</fullName>
    </recommendedName>
</protein>
<dbReference type="AlphaFoldDB" id="A0A1R1I7T3"/>
<proteinExistence type="predicted"/>
<sequence length="97" mass="10854">MSVKIIGLIRLKDPAAFETYRSQVGATVERYRGSIVARGAVDKTWWNELPCAPFEAYVELSFPSAEDADRWATSPEYQALVPVRTAAMDLMLFRVVG</sequence>
<gene>
    <name evidence="2" type="ORF">BJN45_05620</name>
</gene>
<name>A0A1R1I7T3_9RHOO</name>
<dbReference type="InterPro" id="IPR011008">
    <property type="entry name" value="Dimeric_a/b-barrel"/>
</dbReference>
<accession>A0A1R1I7T3</accession>
<dbReference type="SUPFAM" id="SSF54909">
    <property type="entry name" value="Dimeric alpha+beta barrel"/>
    <property type="match status" value="1"/>
</dbReference>
<dbReference type="RefSeq" id="WP_076092983.1">
    <property type="nucleotide sequence ID" value="NZ_MTHD01000002.1"/>
</dbReference>
<dbReference type="Proteomes" id="UP000187526">
    <property type="component" value="Unassembled WGS sequence"/>
</dbReference>
<organism evidence="2 3">
    <name type="scientific">Azonexus hydrophilus</name>
    <dbReference type="NCBI Taxonomy" id="418702"/>
    <lineage>
        <taxon>Bacteria</taxon>
        <taxon>Pseudomonadati</taxon>
        <taxon>Pseudomonadota</taxon>
        <taxon>Betaproteobacteria</taxon>
        <taxon>Rhodocyclales</taxon>
        <taxon>Azonexaceae</taxon>
        <taxon>Azonexus</taxon>
    </lineage>
</organism>
<dbReference type="STRING" id="418702.BJN45_05620"/>
<feature type="domain" description="DUF1330" evidence="1">
    <location>
        <begin position="5"/>
        <end position="93"/>
    </location>
</feature>
<dbReference type="OrthoDB" id="9806380at2"/>
<dbReference type="EMBL" id="MTHD01000002">
    <property type="protein sequence ID" value="OMG54690.1"/>
    <property type="molecule type" value="Genomic_DNA"/>
</dbReference>